<dbReference type="Proteomes" id="UP000655751">
    <property type="component" value="Unassembled WGS sequence"/>
</dbReference>
<comment type="caution">
    <text evidence="1">The sequence shown here is derived from an EMBL/GenBank/DDBJ whole genome shotgun (WGS) entry which is preliminary data.</text>
</comment>
<evidence type="ECO:0000313" key="1">
    <source>
        <dbReference type="EMBL" id="MBH0775033.1"/>
    </source>
</evidence>
<proteinExistence type="predicted"/>
<reference evidence="1" key="1">
    <citation type="submission" date="2020-11" db="EMBL/GenBank/DDBJ databases">
        <title>Nocardia NEAU-351.nov., a novel actinomycete isolated from the cow dung.</title>
        <authorList>
            <person name="Zhang X."/>
        </authorList>
    </citation>
    <scope>NUCLEOTIDE SEQUENCE</scope>
    <source>
        <strain evidence="1">NEAU-351</strain>
    </source>
</reference>
<gene>
    <name evidence="1" type="ORF">IT779_01870</name>
</gene>
<keyword evidence="2" id="KW-1185">Reference proteome</keyword>
<evidence type="ECO:0000313" key="2">
    <source>
        <dbReference type="Proteomes" id="UP000655751"/>
    </source>
</evidence>
<organism evidence="1 2">
    <name type="scientific">Nocardia bovistercoris</name>
    <dbReference type="NCBI Taxonomy" id="2785916"/>
    <lineage>
        <taxon>Bacteria</taxon>
        <taxon>Bacillati</taxon>
        <taxon>Actinomycetota</taxon>
        <taxon>Actinomycetes</taxon>
        <taxon>Mycobacteriales</taxon>
        <taxon>Nocardiaceae</taxon>
        <taxon>Nocardia</taxon>
    </lineage>
</organism>
<dbReference type="EMBL" id="JADMLG010000001">
    <property type="protein sequence ID" value="MBH0775033.1"/>
    <property type="molecule type" value="Genomic_DNA"/>
</dbReference>
<sequence>MPHLVWGGGFAEPAFAFGLDDAGFEVVVDLFEPSPAGFVIRYSEHYVGIELLLPDGSLWYHDPFAQSASPPSSSNKAVTGIGWCRSLL</sequence>
<accession>A0A931I6Z0</accession>
<name>A0A931I6Z0_9NOCA</name>
<protein>
    <submittedName>
        <fullName evidence="1">Uncharacterized protein</fullName>
    </submittedName>
</protein>
<dbReference type="RefSeq" id="WP_196147360.1">
    <property type="nucleotide sequence ID" value="NZ_JADMLG010000001.1"/>
</dbReference>
<dbReference type="AlphaFoldDB" id="A0A931I6Z0"/>